<keyword evidence="1" id="KW-0732">Signal</keyword>
<dbReference type="EMBL" id="JACWZZ010000001">
    <property type="protein sequence ID" value="MBD2714576.1"/>
    <property type="molecule type" value="Genomic_DNA"/>
</dbReference>
<protein>
    <recommendedName>
        <fullName evidence="4">Cytochrome c domain-containing protein</fullName>
    </recommendedName>
</protein>
<name>A0ABR8JCP1_9BACT</name>
<comment type="caution">
    <text evidence="2">The sequence shown here is derived from an EMBL/GenBank/DDBJ whole genome shotgun (WGS) entry which is preliminary data.</text>
</comment>
<accession>A0ABR8JCP1</accession>
<evidence type="ECO:0000313" key="2">
    <source>
        <dbReference type="EMBL" id="MBD2714576.1"/>
    </source>
</evidence>
<reference evidence="2 3" key="1">
    <citation type="submission" date="2020-09" db="EMBL/GenBank/DDBJ databases">
        <authorList>
            <person name="Kim M.K."/>
        </authorList>
    </citation>
    <scope>NUCLEOTIDE SEQUENCE [LARGE SCALE GENOMIC DNA]</scope>
    <source>
        <strain evidence="2 3">BT646</strain>
    </source>
</reference>
<feature type="chain" id="PRO_5045203628" description="Cytochrome c domain-containing protein" evidence="1">
    <location>
        <begin position="26"/>
        <end position="130"/>
    </location>
</feature>
<dbReference type="Proteomes" id="UP000642468">
    <property type="component" value="Unassembled WGS sequence"/>
</dbReference>
<organism evidence="2 3">
    <name type="scientific">Hymenobacter duratus</name>
    <dbReference type="NCBI Taxonomy" id="2771356"/>
    <lineage>
        <taxon>Bacteria</taxon>
        <taxon>Pseudomonadati</taxon>
        <taxon>Bacteroidota</taxon>
        <taxon>Cytophagia</taxon>
        <taxon>Cytophagales</taxon>
        <taxon>Hymenobacteraceae</taxon>
        <taxon>Hymenobacter</taxon>
    </lineage>
</organism>
<feature type="signal peptide" evidence="1">
    <location>
        <begin position="1"/>
        <end position="25"/>
    </location>
</feature>
<evidence type="ECO:0000256" key="1">
    <source>
        <dbReference type="SAM" id="SignalP"/>
    </source>
</evidence>
<dbReference type="PROSITE" id="PS51257">
    <property type="entry name" value="PROKAR_LIPOPROTEIN"/>
    <property type="match status" value="1"/>
</dbReference>
<gene>
    <name evidence="2" type="ORF">IC231_05980</name>
</gene>
<dbReference type="SUPFAM" id="SSF46626">
    <property type="entry name" value="Cytochrome c"/>
    <property type="match status" value="1"/>
</dbReference>
<proteinExistence type="predicted"/>
<dbReference type="InterPro" id="IPR036909">
    <property type="entry name" value="Cyt_c-like_dom_sf"/>
</dbReference>
<evidence type="ECO:0008006" key="4">
    <source>
        <dbReference type="Google" id="ProtNLM"/>
    </source>
</evidence>
<keyword evidence="3" id="KW-1185">Reference proteome</keyword>
<evidence type="ECO:0000313" key="3">
    <source>
        <dbReference type="Proteomes" id="UP000642468"/>
    </source>
</evidence>
<dbReference type="RefSeq" id="WP_190783605.1">
    <property type="nucleotide sequence ID" value="NZ_JACWZZ010000001.1"/>
</dbReference>
<sequence>MTLLPRIGHSGLVTLAFSLLLTACAYDNNEDLLGNTPPAPTCDPTATTYAVTVAPLLQQRCSSCHNDGFRSGNISLQNHTQAQAVALSGRLVGAVSHAAGYQPMPQGEPKLSDCEIDHIRRWVDAGALNN</sequence>